<evidence type="ECO:0000256" key="1">
    <source>
        <dbReference type="SAM" id="SignalP"/>
    </source>
</evidence>
<organism evidence="2 3">
    <name type="scientific">Flavobacterium indicum (strain DSM 17447 / CIP 109464 / GPTSA100-9)</name>
    <dbReference type="NCBI Taxonomy" id="1094466"/>
    <lineage>
        <taxon>Bacteria</taxon>
        <taxon>Pseudomonadati</taxon>
        <taxon>Bacteroidota</taxon>
        <taxon>Flavobacteriia</taxon>
        <taxon>Flavobacteriales</taxon>
        <taxon>Flavobacteriaceae</taxon>
        <taxon>Flavobacterium</taxon>
    </lineage>
</organism>
<dbReference type="PROSITE" id="PS00018">
    <property type="entry name" value="EF_HAND_1"/>
    <property type="match status" value="1"/>
</dbReference>
<keyword evidence="1" id="KW-0732">Signal</keyword>
<dbReference type="AlphaFoldDB" id="H8XNX2"/>
<reference evidence="2 3" key="1">
    <citation type="journal article" date="2012" name="J. Bacteriol.">
        <title>Complete Genome Sequence of Flavobacterium indicum GPSTA100-9T, Isolated from Warm Spring Water.</title>
        <authorList>
            <person name="Barbier P."/>
            <person name="Houel A."/>
            <person name="Loux V."/>
            <person name="Poulain J."/>
            <person name="Bernardet J.F."/>
            <person name="Touchon M."/>
            <person name="Duchaud E."/>
        </authorList>
    </citation>
    <scope>NUCLEOTIDE SEQUENCE [LARGE SCALE GENOMIC DNA]</scope>
    <source>
        <strain evidence="3">DSM 17447 / CIP 109464 / GPTSA100-9</strain>
    </source>
</reference>
<dbReference type="RefSeq" id="WP_014387383.1">
    <property type="nucleotide sequence ID" value="NC_017025.1"/>
</dbReference>
<dbReference type="InterPro" id="IPR018247">
    <property type="entry name" value="EF_Hand_1_Ca_BS"/>
</dbReference>
<dbReference type="PATRIC" id="fig|1094466.5.peg.239"/>
<accession>H8XNX2</accession>
<evidence type="ECO:0000313" key="3">
    <source>
        <dbReference type="Proteomes" id="UP000007599"/>
    </source>
</evidence>
<feature type="chain" id="PRO_5003616527" description="DUF2141 domain-containing protein" evidence="1">
    <location>
        <begin position="19"/>
        <end position="135"/>
    </location>
</feature>
<dbReference type="Pfam" id="PF09912">
    <property type="entry name" value="DUF2141"/>
    <property type="match status" value="1"/>
</dbReference>
<dbReference type="STRING" id="1094466.KQS_01220"/>
<evidence type="ECO:0008006" key="4">
    <source>
        <dbReference type="Google" id="ProtNLM"/>
    </source>
</evidence>
<evidence type="ECO:0000313" key="2">
    <source>
        <dbReference type="EMBL" id="CCG52239.1"/>
    </source>
</evidence>
<dbReference type="eggNOG" id="COG4704">
    <property type="taxonomic scope" value="Bacteria"/>
</dbReference>
<dbReference type="HOGENOM" id="CLU_125018_2_0_10"/>
<dbReference type="KEGG" id="fin:KQS_01220"/>
<gene>
    <name evidence="2" type="ordered locus">KQS_01220</name>
</gene>
<protein>
    <recommendedName>
        <fullName evidence="4">DUF2141 domain-containing protein</fullName>
    </recommendedName>
</protein>
<proteinExistence type="predicted"/>
<sequence length="135" mass="15305">MRNLIFFIILSFAMSSKAQNKLTIEVNGFNNDKGQLILGICDKEVQFLKEFTYKKIEKITNGKVLVVFDNIPSGEYAVSLFHDENNNNNLDTNEYGMPIEKFGFSNNAKGKFGPPKYNDAKISINQNTEIKISLN</sequence>
<reference evidence="3" key="2">
    <citation type="submission" date="2012-03" db="EMBL/GenBank/DDBJ databases">
        <title>Complete genome sequence of Flavobacterium indicum GPTSA100-9T, isolated from warm spring water.</title>
        <authorList>
            <person name="Barbier P."/>
            <person name="Houel A."/>
            <person name="Loux V."/>
            <person name="Poulain J."/>
            <person name="Bernardet J.-F."/>
            <person name="Touchon M."/>
            <person name="Duchaud E."/>
        </authorList>
    </citation>
    <scope>NUCLEOTIDE SEQUENCE [LARGE SCALE GENOMIC DNA]</scope>
    <source>
        <strain evidence="3">DSM 17447 / CIP 109464 / GPTSA100-9</strain>
    </source>
</reference>
<name>H8XNX2_FLAIG</name>
<keyword evidence="3" id="KW-1185">Reference proteome</keyword>
<dbReference type="InterPro" id="IPR018673">
    <property type="entry name" value="DUF2141"/>
</dbReference>
<dbReference type="Proteomes" id="UP000007599">
    <property type="component" value="Chromosome I"/>
</dbReference>
<dbReference type="EMBL" id="HE774682">
    <property type="protein sequence ID" value="CCG52239.1"/>
    <property type="molecule type" value="Genomic_DNA"/>
</dbReference>
<feature type="signal peptide" evidence="1">
    <location>
        <begin position="1"/>
        <end position="18"/>
    </location>
</feature>
<dbReference type="OrthoDB" id="9788332at2"/>